<evidence type="ECO:0000256" key="5">
    <source>
        <dbReference type="ARBA" id="ARBA00024227"/>
    </source>
</evidence>
<evidence type="ECO:0000313" key="8">
    <source>
        <dbReference type="Proteomes" id="UP001501468"/>
    </source>
</evidence>
<dbReference type="PANTHER" id="PTHR12835:SF5">
    <property type="entry name" value="BIOTIN--PROTEIN LIGASE"/>
    <property type="match status" value="1"/>
</dbReference>
<keyword evidence="1 7" id="KW-0436">Ligase</keyword>
<dbReference type="NCBIfam" id="TIGR00121">
    <property type="entry name" value="birA_ligase"/>
    <property type="match status" value="1"/>
</dbReference>
<dbReference type="SUPFAM" id="SSF55681">
    <property type="entry name" value="Class II aaRS and biotin synthetases"/>
    <property type="match status" value="1"/>
</dbReference>
<sequence length="311" mass="31746">MDVRDSLDIETVSAALVTSGVTPGVTPGVASGRPWRGVEFHPALGSTNTRLRELLTGASPASGAYAVSPPDVDPGLWWVVLTDHQTGGRGRLGRVWTVPDRASLAVSVAVPVTDPAQAGWMPLLAGLALSRAVAEVTEAAGHPLTSRLKWPNDVLLADDGDRKLSGILCELVTSGGRSAVVVGTGVNVDQTRDELPVETATSLALAGSAVRREDLLVAYLDHLAGVIVGAGAQVGAPEESGERDAVRTAYRSACATLGREVRVHLPTGGAAEGTAVAVDDDGGLVVRTADGLRTFAAGDVVHVRAAAGGLA</sequence>
<dbReference type="InterPro" id="IPR004408">
    <property type="entry name" value="Biotin_CoA_COase_ligase"/>
</dbReference>
<dbReference type="Proteomes" id="UP001501468">
    <property type="component" value="Unassembled WGS sequence"/>
</dbReference>
<evidence type="ECO:0000256" key="2">
    <source>
        <dbReference type="ARBA" id="ARBA00022741"/>
    </source>
</evidence>
<evidence type="ECO:0000256" key="3">
    <source>
        <dbReference type="ARBA" id="ARBA00022840"/>
    </source>
</evidence>
<dbReference type="Gene3D" id="2.30.30.100">
    <property type="match status" value="1"/>
</dbReference>
<organism evidence="7 8">
    <name type="scientific">Terrabacter ginsenosidimutans</name>
    <dbReference type="NCBI Taxonomy" id="490575"/>
    <lineage>
        <taxon>Bacteria</taxon>
        <taxon>Bacillati</taxon>
        <taxon>Actinomycetota</taxon>
        <taxon>Actinomycetes</taxon>
        <taxon>Micrococcales</taxon>
        <taxon>Intrasporangiaceae</taxon>
        <taxon>Terrabacter</taxon>
    </lineage>
</organism>
<dbReference type="InterPro" id="IPR004143">
    <property type="entry name" value="BPL_LPL_catalytic"/>
</dbReference>
<dbReference type="Pfam" id="PF02237">
    <property type="entry name" value="BPL_C"/>
    <property type="match status" value="1"/>
</dbReference>
<dbReference type="EMBL" id="BAABDC010000008">
    <property type="protein sequence ID" value="GAA3717993.1"/>
    <property type="molecule type" value="Genomic_DNA"/>
</dbReference>
<dbReference type="InterPro" id="IPR008988">
    <property type="entry name" value="Transcriptional_repressor_C"/>
</dbReference>
<dbReference type="Pfam" id="PF03099">
    <property type="entry name" value="BPL_LplA_LipB"/>
    <property type="match status" value="1"/>
</dbReference>
<keyword evidence="2" id="KW-0547">Nucleotide-binding</keyword>
<evidence type="ECO:0000259" key="6">
    <source>
        <dbReference type="PROSITE" id="PS51733"/>
    </source>
</evidence>
<evidence type="ECO:0000256" key="1">
    <source>
        <dbReference type="ARBA" id="ARBA00022598"/>
    </source>
</evidence>
<accession>A0ABP7EEG4</accession>
<reference evidence="8" key="1">
    <citation type="journal article" date="2019" name="Int. J. Syst. Evol. Microbiol.">
        <title>The Global Catalogue of Microorganisms (GCM) 10K type strain sequencing project: providing services to taxonomists for standard genome sequencing and annotation.</title>
        <authorList>
            <consortium name="The Broad Institute Genomics Platform"/>
            <consortium name="The Broad Institute Genome Sequencing Center for Infectious Disease"/>
            <person name="Wu L."/>
            <person name="Ma J."/>
        </authorList>
    </citation>
    <scope>NUCLEOTIDE SEQUENCE [LARGE SCALE GENOMIC DNA]</scope>
    <source>
        <strain evidence="8">JCM 17125</strain>
    </source>
</reference>
<protein>
    <recommendedName>
        <fullName evidence="5">biotin--[biotin carboxyl-carrier protein] ligase</fullName>
        <ecNumber evidence="5">6.3.4.15</ecNumber>
    </recommendedName>
</protein>
<dbReference type="EC" id="6.3.4.15" evidence="5"/>
<keyword evidence="4" id="KW-0092">Biotin</keyword>
<dbReference type="InterPro" id="IPR045864">
    <property type="entry name" value="aa-tRNA-synth_II/BPL/LPL"/>
</dbReference>
<dbReference type="Gene3D" id="3.30.930.10">
    <property type="entry name" value="Bira Bifunctional Protein, Domain 2"/>
    <property type="match status" value="1"/>
</dbReference>
<gene>
    <name evidence="7" type="ORF">GCM10022399_38160</name>
</gene>
<evidence type="ECO:0000256" key="4">
    <source>
        <dbReference type="ARBA" id="ARBA00023267"/>
    </source>
</evidence>
<dbReference type="PANTHER" id="PTHR12835">
    <property type="entry name" value="BIOTIN PROTEIN LIGASE"/>
    <property type="match status" value="1"/>
</dbReference>
<dbReference type="SUPFAM" id="SSF50037">
    <property type="entry name" value="C-terminal domain of transcriptional repressors"/>
    <property type="match status" value="1"/>
</dbReference>
<dbReference type="InterPro" id="IPR003142">
    <property type="entry name" value="BPL_C"/>
</dbReference>
<name>A0ABP7EEG4_9MICO</name>
<evidence type="ECO:0000313" key="7">
    <source>
        <dbReference type="EMBL" id="GAA3717993.1"/>
    </source>
</evidence>
<feature type="domain" description="BPL/LPL catalytic" evidence="6">
    <location>
        <begin position="45"/>
        <end position="231"/>
    </location>
</feature>
<dbReference type="GO" id="GO:0016874">
    <property type="term" value="F:ligase activity"/>
    <property type="evidence" value="ECO:0007669"/>
    <property type="project" value="UniProtKB-KW"/>
</dbReference>
<dbReference type="CDD" id="cd16442">
    <property type="entry name" value="BPL"/>
    <property type="match status" value="1"/>
</dbReference>
<keyword evidence="8" id="KW-1185">Reference proteome</keyword>
<comment type="caution">
    <text evidence="7">The sequence shown here is derived from an EMBL/GenBank/DDBJ whole genome shotgun (WGS) entry which is preliminary data.</text>
</comment>
<dbReference type="PROSITE" id="PS51733">
    <property type="entry name" value="BPL_LPL_CATALYTIC"/>
    <property type="match status" value="1"/>
</dbReference>
<proteinExistence type="predicted"/>
<keyword evidence="3" id="KW-0067">ATP-binding</keyword>